<dbReference type="SUPFAM" id="SSF52540">
    <property type="entry name" value="P-loop containing nucleoside triphosphate hydrolases"/>
    <property type="match status" value="1"/>
</dbReference>
<dbReference type="PANTHER" id="PTHR46082:SF11">
    <property type="entry name" value="AAA+ ATPASE DOMAIN-CONTAINING PROTEIN-RELATED"/>
    <property type="match status" value="1"/>
</dbReference>
<feature type="domain" description="Nucleoside phosphorylase" evidence="3">
    <location>
        <begin position="17"/>
        <end position="115"/>
    </location>
</feature>
<feature type="repeat" description="ANK" evidence="2">
    <location>
        <begin position="984"/>
        <end position="1007"/>
    </location>
</feature>
<dbReference type="InterPro" id="IPR054471">
    <property type="entry name" value="GPIID_WHD"/>
</dbReference>
<feature type="repeat" description="ANK" evidence="2">
    <location>
        <begin position="881"/>
        <end position="902"/>
    </location>
</feature>
<dbReference type="InterPro" id="IPR053137">
    <property type="entry name" value="NLR-like"/>
</dbReference>
<evidence type="ECO:0000259" key="5">
    <source>
        <dbReference type="Pfam" id="PF24883"/>
    </source>
</evidence>
<feature type="repeat" description="ANK" evidence="2">
    <location>
        <begin position="916"/>
        <end position="937"/>
    </location>
</feature>
<proteinExistence type="predicted"/>
<dbReference type="SUPFAM" id="SSF48403">
    <property type="entry name" value="Ankyrin repeat"/>
    <property type="match status" value="2"/>
</dbReference>
<dbReference type="GO" id="GO:0009116">
    <property type="term" value="P:nucleoside metabolic process"/>
    <property type="evidence" value="ECO:0007669"/>
    <property type="project" value="InterPro"/>
</dbReference>
<dbReference type="Gene3D" id="1.25.40.20">
    <property type="entry name" value="Ankyrin repeat-containing domain"/>
    <property type="match status" value="4"/>
</dbReference>
<feature type="domain" description="Nephrocystin 3-like N-terminal" evidence="5">
    <location>
        <begin position="399"/>
        <end position="563"/>
    </location>
</feature>
<dbReference type="Pfam" id="PF24883">
    <property type="entry name" value="NPHP3_N"/>
    <property type="match status" value="1"/>
</dbReference>
<gene>
    <name evidence="6" type="ORF">FPRO_02111</name>
</gene>
<dbReference type="Pfam" id="PF01048">
    <property type="entry name" value="PNP_UDP_1"/>
    <property type="match status" value="1"/>
</dbReference>
<evidence type="ECO:0000259" key="3">
    <source>
        <dbReference type="Pfam" id="PF01048"/>
    </source>
</evidence>
<evidence type="ECO:0000259" key="4">
    <source>
        <dbReference type="Pfam" id="PF22939"/>
    </source>
</evidence>
<dbReference type="PANTHER" id="PTHR46082">
    <property type="entry name" value="ATP/GTP-BINDING PROTEIN-RELATED"/>
    <property type="match status" value="1"/>
</dbReference>
<dbReference type="GO" id="GO:0003824">
    <property type="term" value="F:catalytic activity"/>
    <property type="evidence" value="ECO:0007669"/>
    <property type="project" value="InterPro"/>
</dbReference>
<keyword evidence="7" id="KW-1185">Reference proteome</keyword>
<feature type="repeat" description="ANK" evidence="2">
    <location>
        <begin position="1018"/>
        <end position="1039"/>
    </location>
</feature>
<reference evidence="7" key="1">
    <citation type="journal article" date="2016" name="Genome Biol. Evol.">
        <title>Comparative 'omics' of the Fusarium fujikuroi species complex highlights differences in genetic potential and metabolite synthesis.</title>
        <authorList>
            <person name="Niehaus E.-M."/>
            <person name="Muensterkoetter M."/>
            <person name="Proctor R.H."/>
            <person name="Brown D.W."/>
            <person name="Sharon A."/>
            <person name="Idan Y."/>
            <person name="Oren-Young L."/>
            <person name="Sieber C.M."/>
            <person name="Novak O."/>
            <person name="Pencik A."/>
            <person name="Tarkowska D."/>
            <person name="Hromadova K."/>
            <person name="Freeman S."/>
            <person name="Maymon M."/>
            <person name="Elazar M."/>
            <person name="Youssef S.A."/>
            <person name="El-Shabrawy E.S.M."/>
            <person name="Shalaby A.B.A."/>
            <person name="Houterman P."/>
            <person name="Brock N.L."/>
            <person name="Burkhardt I."/>
            <person name="Tsavkelova E.A."/>
            <person name="Dickschat J.S."/>
            <person name="Galuszka P."/>
            <person name="Gueldener U."/>
            <person name="Tudzynski B."/>
        </authorList>
    </citation>
    <scope>NUCLEOTIDE SEQUENCE [LARGE SCALE GENOMIC DNA]</scope>
    <source>
        <strain evidence="7">ET1</strain>
    </source>
</reference>
<dbReference type="RefSeq" id="XP_031074363.1">
    <property type="nucleotide sequence ID" value="XM_031228705.1"/>
</dbReference>
<evidence type="ECO:0000313" key="6">
    <source>
        <dbReference type="EMBL" id="CZR31850.1"/>
    </source>
</evidence>
<dbReference type="SUPFAM" id="SSF53167">
    <property type="entry name" value="Purine and uridine phosphorylases"/>
    <property type="match status" value="1"/>
</dbReference>
<evidence type="ECO:0000256" key="1">
    <source>
        <dbReference type="ARBA" id="ARBA00022737"/>
    </source>
</evidence>
<protein>
    <submittedName>
        <fullName evidence="6">Related to ankyrin</fullName>
    </submittedName>
</protein>
<feature type="repeat" description="ANK" evidence="2">
    <location>
        <begin position="1191"/>
        <end position="1223"/>
    </location>
</feature>
<dbReference type="Proteomes" id="UP000183971">
    <property type="component" value="Unassembled WGS sequence"/>
</dbReference>
<organism evidence="6 7">
    <name type="scientific">Fusarium proliferatum (strain ET1)</name>
    <name type="common">Orchid endophyte fungus</name>
    <dbReference type="NCBI Taxonomy" id="1227346"/>
    <lineage>
        <taxon>Eukaryota</taxon>
        <taxon>Fungi</taxon>
        <taxon>Dikarya</taxon>
        <taxon>Ascomycota</taxon>
        <taxon>Pezizomycotina</taxon>
        <taxon>Sordariomycetes</taxon>
        <taxon>Hypocreomycetidae</taxon>
        <taxon>Hypocreales</taxon>
        <taxon>Nectriaceae</taxon>
        <taxon>Fusarium</taxon>
        <taxon>Fusarium fujikuroi species complex</taxon>
    </lineage>
</organism>
<dbReference type="InterPro" id="IPR056884">
    <property type="entry name" value="NPHP3-like_N"/>
</dbReference>
<dbReference type="InterPro" id="IPR035994">
    <property type="entry name" value="Nucleoside_phosphorylase_sf"/>
</dbReference>
<feature type="repeat" description="ANK" evidence="2">
    <location>
        <begin position="950"/>
        <end position="973"/>
    </location>
</feature>
<dbReference type="GeneID" id="42046997"/>
<evidence type="ECO:0000313" key="7">
    <source>
        <dbReference type="Proteomes" id="UP000183971"/>
    </source>
</evidence>
<dbReference type="Pfam" id="PF22939">
    <property type="entry name" value="WHD_GPIID"/>
    <property type="match status" value="1"/>
</dbReference>
<feature type="domain" description="GPI inositol-deacylase winged helix" evidence="4">
    <location>
        <begin position="670"/>
        <end position="749"/>
    </location>
</feature>
<name>A0A1L7UYB9_FUSPR</name>
<dbReference type="Gene3D" id="3.40.50.1580">
    <property type="entry name" value="Nucleoside phosphorylase domain"/>
    <property type="match status" value="1"/>
</dbReference>
<dbReference type="InterPro" id="IPR036770">
    <property type="entry name" value="Ankyrin_rpt-contain_sf"/>
</dbReference>
<dbReference type="Pfam" id="PF13637">
    <property type="entry name" value="Ank_4"/>
    <property type="match status" value="1"/>
</dbReference>
<dbReference type="InterPro" id="IPR000845">
    <property type="entry name" value="Nucleoside_phosphorylase_d"/>
</dbReference>
<sequence>MASGTEPRSHNDYHVGWVCALPTEQTAAIAMLDQRHTSLPKPPNDNNTYTLGSVGNHSVVIACLPKGKIGNVSAATVATNMVSTFPNIRFCLMVGIGGGIPPKVRLGDVVVSTPVGAFPGVVQYDLGKAHQGGTFERTGSLNSPPNSLLAALTMVESEHDLTGSRIPDYLKELEQKWPRLAHKYLKSDSLKDQLFKTEYAHISKNVAEGTADGTVIRVNDQEAEESDAEDDCGFCEKSQTVKRKPRQMRVHYGLIASGNEVIKDSIFRDKLNRDLGGQALCVEMEAAGLAHNFPCITIRGICDYADSHKNNAWQAHAAAVAAAFAKELLGQVQASDVEREPTAKEVLSQIHETVTRSDANIREVKRKMDRKEDVEILEWLTPVNYGPRQSDNFSQRQEGTGEWLLNSKEFHDWINTGKTLFCPGVPGAGKTILTSIVINELMTRFGDDDTVGIAFIYGNYRQRDEQKLNHLLESLLKQLLQGQYSMPASLKVLYDKHNVGKTRPSSEEISTTLQSVVALFTRVHIIVDALDELNAIDGCRNRFLEEIFKLQAQGSAKFFATSRFIPEIMEKFGGSKTINIRAQDEDVRRFLDSKISQSGQLLQSHREMIKSEIAKTVDGMFLLAQLHLQSVSTKKTLKKIKDALNSLSCGSKAYDIAYKKAMERIAGQDQDSKELAMQVLAWITCARRVLKTSELQHALAVEENDLELNKENIPQIDDMVSVCSGLVTVDDNSGVIRLVHYTTQEYLERSRDQWFPIAESEITMACIRYLSFDVFKGGFCRSEKQYKNRLMSNPFYGYASQNWGHHALMASMDGEQVIIDFLEVPAEPLTSVQEIMAFNHGTWGYIKAIATEVHTAAYFGLPITVLAFLEKGHPADSKAVYDWTPLSYAARHGHEEVVKLLIARKDVDPNSTDGMTGATPLSWAAKNGHPDVVKLLLGNQGILADRLHANSQTPLSFAAQNGHPEVVRLLLSRDDVDPNSTDRGGSTPLCYAAGKGHTAVVKLLLEKQGTLADLADNEARTPLSLAAENGHEAVVRLLLAMNTVDADRECSNYRATPLDYAVKGGHEAVVKSLLTKIRVTWGGDFLRSAANKGHKGVLTLLVNSSAILDKQGKFQNARSEVTDKQDEDCSPSLQKQVSDESESLHWAVENGQLALVESLLQKGAHINAQRRAHRFRNRFRNHGDWDHYEDKSMTALHLAAKNGHIAMVCLLLDHGAGINDLSTVYNILRRARRLGARQGMSTWKHLENSPYGPDQIIIKLQESAVHLAANGGYKAVVALLLSRGAMVCPRYEEGVNEVG</sequence>
<dbReference type="Pfam" id="PF12796">
    <property type="entry name" value="Ank_2"/>
    <property type="match status" value="3"/>
</dbReference>
<dbReference type="EMBL" id="FJOF01000001">
    <property type="protein sequence ID" value="CZR31850.1"/>
    <property type="molecule type" value="Genomic_DNA"/>
</dbReference>
<dbReference type="PROSITE" id="PS50088">
    <property type="entry name" value="ANK_REPEAT"/>
    <property type="match status" value="7"/>
</dbReference>
<dbReference type="PRINTS" id="PR01415">
    <property type="entry name" value="ANKYRIN"/>
</dbReference>
<keyword evidence="1" id="KW-0677">Repeat</keyword>
<comment type="caution">
    <text evidence="6">The sequence shown here is derived from an EMBL/GenBank/DDBJ whole genome shotgun (WGS) entry which is preliminary data.</text>
</comment>
<feature type="repeat" description="ANK" evidence="2">
    <location>
        <begin position="1139"/>
        <end position="1171"/>
    </location>
</feature>
<dbReference type="SMART" id="SM00248">
    <property type="entry name" value="ANK"/>
    <property type="match status" value="9"/>
</dbReference>
<dbReference type="InterPro" id="IPR002110">
    <property type="entry name" value="Ankyrin_rpt"/>
</dbReference>
<dbReference type="Gene3D" id="3.40.50.300">
    <property type="entry name" value="P-loop containing nucleotide triphosphate hydrolases"/>
    <property type="match status" value="1"/>
</dbReference>
<evidence type="ECO:0000256" key="2">
    <source>
        <dbReference type="PROSITE-ProRule" id="PRU00023"/>
    </source>
</evidence>
<dbReference type="InterPro" id="IPR027417">
    <property type="entry name" value="P-loop_NTPase"/>
</dbReference>
<dbReference type="PROSITE" id="PS50297">
    <property type="entry name" value="ANK_REP_REGION"/>
    <property type="match status" value="7"/>
</dbReference>
<accession>A0A1L7UYB9</accession>
<dbReference type="VEuPathDB" id="FungiDB:FPRO_02111"/>
<keyword evidence="2" id="KW-0040">ANK repeat</keyword>